<reference evidence="2" key="2">
    <citation type="submission" date="2023-05" db="EMBL/GenBank/DDBJ databases">
        <authorList>
            <consortium name="Lawrence Berkeley National Laboratory"/>
            <person name="Steindorff A."/>
            <person name="Hensen N."/>
            <person name="Bonometti L."/>
            <person name="Westerberg I."/>
            <person name="Brannstrom I.O."/>
            <person name="Guillou S."/>
            <person name="Cros-Aarteil S."/>
            <person name="Calhoun S."/>
            <person name="Haridas S."/>
            <person name="Kuo A."/>
            <person name="Mondo S."/>
            <person name="Pangilinan J."/>
            <person name="Riley R."/>
            <person name="Labutti K."/>
            <person name="Andreopoulos B."/>
            <person name="Lipzen A."/>
            <person name="Chen C."/>
            <person name="Yanf M."/>
            <person name="Daum C."/>
            <person name="Ng V."/>
            <person name="Clum A."/>
            <person name="Ohm R."/>
            <person name="Martin F."/>
            <person name="Silar P."/>
            <person name="Natvig D."/>
            <person name="Lalanne C."/>
            <person name="Gautier V."/>
            <person name="Ament-Velasquez S.L."/>
            <person name="Kruys A."/>
            <person name="Hutchinson M.I."/>
            <person name="Powell A.J."/>
            <person name="Barry K."/>
            <person name="Miller A.N."/>
            <person name="Grigoriev I.V."/>
            <person name="Debuchy R."/>
            <person name="Gladieux P."/>
            <person name="Thoren M.H."/>
            <person name="Johannesson H."/>
        </authorList>
    </citation>
    <scope>NUCLEOTIDE SEQUENCE</scope>
    <source>
        <strain evidence="2">PSN243</strain>
    </source>
</reference>
<feature type="region of interest" description="Disordered" evidence="1">
    <location>
        <begin position="153"/>
        <end position="188"/>
    </location>
</feature>
<proteinExistence type="predicted"/>
<evidence type="ECO:0000313" key="3">
    <source>
        <dbReference type="Proteomes" id="UP001321760"/>
    </source>
</evidence>
<name>A0AAV9G7N6_9PEZI</name>
<sequence length="299" mass="33383">MTSKSEFELGGAEVIRKRYGDPPEIVAASVSKPEPPHRPPPLYRRNLNRPKIGGAKNFLVSRTPPALQEPPSPLSNPLNLDKSKPPKSTKKRRSDSASDAAIEASASWPCFWGTVCPEYFSRPDIIAYTTCRRCYERQIPDCYTRWVPWKQQQQHQQQQQPGNESDKNNNSRTASHTPTSQPCCDAVVSPRAPPSAHKLQCVRSGDSLFPVVYHGKPYCGVTADCVLDYLMSEYCAEQESERAEKDTCTTSKVGNKAAGDPVPSLGLLFDTASLPPSWRWERWGSWGKFKLQRSFGAVK</sequence>
<evidence type="ECO:0000313" key="2">
    <source>
        <dbReference type="EMBL" id="KAK4443413.1"/>
    </source>
</evidence>
<evidence type="ECO:0000256" key="1">
    <source>
        <dbReference type="SAM" id="MobiDB-lite"/>
    </source>
</evidence>
<organism evidence="2 3">
    <name type="scientific">Podospora aff. communis PSN243</name>
    <dbReference type="NCBI Taxonomy" id="3040156"/>
    <lineage>
        <taxon>Eukaryota</taxon>
        <taxon>Fungi</taxon>
        <taxon>Dikarya</taxon>
        <taxon>Ascomycota</taxon>
        <taxon>Pezizomycotina</taxon>
        <taxon>Sordariomycetes</taxon>
        <taxon>Sordariomycetidae</taxon>
        <taxon>Sordariales</taxon>
        <taxon>Podosporaceae</taxon>
        <taxon>Podospora</taxon>
    </lineage>
</organism>
<feature type="region of interest" description="Disordered" evidence="1">
    <location>
        <begin position="18"/>
        <end position="98"/>
    </location>
</feature>
<dbReference type="AlphaFoldDB" id="A0AAV9G7N6"/>
<keyword evidence="3" id="KW-1185">Reference proteome</keyword>
<dbReference type="Proteomes" id="UP001321760">
    <property type="component" value="Unassembled WGS sequence"/>
</dbReference>
<gene>
    <name evidence="2" type="ORF">QBC34DRAFT_417061</name>
</gene>
<feature type="compositionally biased region" description="Polar residues" evidence="1">
    <location>
        <begin position="170"/>
        <end position="182"/>
    </location>
</feature>
<dbReference type="EMBL" id="MU865993">
    <property type="protein sequence ID" value="KAK4443413.1"/>
    <property type="molecule type" value="Genomic_DNA"/>
</dbReference>
<comment type="caution">
    <text evidence="2">The sequence shown here is derived from an EMBL/GenBank/DDBJ whole genome shotgun (WGS) entry which is preliminary data.</text>
</comment>
<accession>A0AAV9G7N6</accession>
<reference evidence="2" key="1">
    <citation type="journal article" date="2023" name="Mol. Phylogenet. Evol.">
        <title>Genome-scale phylogeny and comparative genomics of the fungal order Sordariales.</title>
        <authorList>
            <person name="Hensen N."/>
            <person name="Bonometti L."/>
            <person name="Westerberg I."/>
            <person name="Brannstrom I.O."/>
            <person name="Guillou S."/>
            <person name="Cros-Aarteil S."/>
            <person name="Calhoun S."/>
            <person name="Haridas S."/>
            <person name="Kuo A."/>
            <person name="Mondo S."/>
            <person name="Pangilinan J."/>
            <person name="Riley R."/>
            <person name="LaButti K."/>
            <person name="Andreopoulos B."/>
            <person name="Lipzen A."/>
            <person name="Chen C."/>
            <person name="Yan M."/>
            <person name="Daum C."/>
            <person name="Ng V."/>
            <person name="Clum A."/>
            <person name="Steindorff A."/>
            <person name="Ohm R.A."/>
            <person name="Martin F."/>
            <person name="Silar P."/>
            <person name="Natvig D.O."/>
            <person name="Lalanne C."/>
            <person name="Gautier V."/>
            <person name="Ament-Velasquez S.L."/>
            <person name="Kruys A."/>
            <person name="Hutchinson M.I."/>
            <person name="Powell A.J."/>
            <person name="Barry K."/>
            <person name="Miller A.N."/>
            <person name="Grigoriev I.V."/>
            <person name="Debuchy R."/>
            <person name="Gladieux P."/>
            <person name="Hiltunen Thoren M."/>
            <person name="Johannesson H."/>
        </authorList>
    </citation>
    <scope>NUCLEOTIDE SEQUENCE</scope>
    <source>
        <strain evidence="2">PSN243</strain>
    </source>
</reference>
<protein>
    <submittedName>
        <fullName evidence="2">Uncharacterized protein</fullName>
    </submittedName>
</protein>